<name>A0A7C9DZ97_OPUST</name>
<reference evidence="3" key="1">
    <citation type="journal article" date="2013" name="J. Plant Res.">
        <title>Effect of fungi and light on seed germination of three Opuntia species from semiarid lands of central Mexico.</title>
        <authorList>
            <person name="Delgado-Sanchez P."/>
            <person name="Jimenez-Bremont J.F."/>
            <person name="Guerrero-Gonzalez Mde L."/>
            <person name="Flores J."/>
        </authorList>
    </citation>
    <scope>NUCLEOTIDE SEQUENCE</scope>
    <source>
        <tissue evidence="3">Cladode</tissue>
    </source>
</reference>
<feature type="region of interest" description="Disordered" evidence="1">
    <location>
        <begin position="1"/>
        <end position="24"/>
    </location>
</feature>
<feature type="transmembrane region" description="Helical" evidence="2">
    <location>
        <begin position="183"/>
        <end position="205"/>
    </location>
</feature>
<dbReference type="PANTHER" id="PTHR36714">
    <property type="entry name" value="T23E23.1"/>
    <property type="match status" value="1"/>
</dbReference>
<protein>
    <submittedName>
        <fullName evidence="3">Uncharacterized protein</fullName>
    </submittedName>
</protein>
<proteinExistence type="predicted"/>
<keyword evidence="2" id="KW-1133">Transmembrane helix</keyword>
<feature type="transmembrane region" description="Helical" evidence="2">
    <location>
        <begin position="217"/>
        <end position="240"/>
    </location>
</feature>
<keyword evidence="2" id="KW-0812">Transmembrane</keyword>
<feature type="compositionally biased region" description="Polar residues" evidence="1">
    <location>
        <begin position="1"/>
        <end position="12"/>
    </location>
</feature>
<evidence type="ECO:0000313" key="3">
    <source>
        <dbReference type="EMBL" id="MBA4648389.1"/>
    </source>
</evidence>
<evidence type="ECO:0000256" key="2">
    <source>
        <dbReference type="SAM" id="Phobius"/>
    </source>
</evidence>
<keyword evidence="2" id="KW-0472">Membrane</keyword>
<feature type="transmembrane region" description="Helical" evidence="2">
    <location>
        <begin position="65"/>
        <end position="83"/>
    </location>
</feature>
<evidence type="ECO:0000256" key="1">
    <source>
        <dbReference type="SAM" id="MobiDB-lite"/>
    </source>
</evidence>
<reference evidence="3" key="2">
    <citation type="submission" date="2020-07" db="EMBL/GenBank/DDBJ databases">
        <authorList>
            <person name="Vera ALvarez R."/>
            <person name="Arias-Moreno D.M."/>
            <person name="Jimenez-Jacinto V."/>
            <person name="Jimenez-Bremont J.F."/>
            <person name="Swaminathan K."/>
            <person name="Moose S.P."/>
            <person name="Guerrero-Gonzalez M.L."/>
            <person name="Marino-Ramirez L."/>
            <person name="Landsman D."/>
            <person name="Rodriguez-Kessler M."/>
            <person name="Delgado-Sanchez P."/>
        </authorList>
    </citation>
    <scope>NUCLEOTIDE SEQUENCE</scope>
    <source>
        <tissue evidence="3">Cladode</tissue>
    </source>
</reference>
<feature type="transmembrane region" description="Helical" evidence="2">
    <location>
        <begin position="307"/>
        <end position="336"/>
    </location>
</feature>
<accession>A0A7C9DZ97</accession>
<dbReference type="PANTHER" id="PTHR36714:SF1">
    <property type="entry name" value="T23E23.1"/>
    <property type="match status" value="1"/>
</dbReference>
<dbReference type="EMBL" id="GISG01155376">
    <property type="protein sequence ID" value="MBA4648389.1"/>
    <property type="molecule type" value="Transcribed_RNA"/>
</dbReference>
<organism evidence="3">
    <name type="scientific">Opuntia streptacantha</name>
    <name type="common">Prickly pear cactus</name>
    <name type="synonym">Opuntia cardona</name>
    <dbReference type="NCBI Taxonomy" id="393608"/>
    <lineage>
        <taxon>Eukaryota</taxon>
        <taxon>Viridiplantae</taxon>
        <taxon>Streptophyta</taxon>
        <taxon>Embryophyta</taxon>
        <taxon>Tracheophyta</taxon>
        <taxon>Spermatophyta</taxon>
        <taxon>Magnoliopsida</taxon>
        <taxon>eudicotyledons</taxon>
        <taxon>Gunneridae</taxon>
        <taxon>Pentapetalae</taxon>
        <taxon>Caryophyllales</taxon>
        <taxon>Cactineae</taxon>
        <taxon>Cactaceae</taxon>
        <taxon>Opuntioideae</taxon>
        <taxon>Opuntia</taxon>
    </lineage>
</organism>
<dbReference type="AlphaFoldDB" id="A0A7C9DZ97"/>
<sequence length="359" mass="40495">MDSEVGQVSSPQPHVEQERDCQSESHGVRIQPIIEMGQVIQNLKQLKSSEILGSAVTTFTSNFKFMFLMILSILPLCAFMIFYEIKLQRTIEGVSNFLDSSSFVGFHSISYDQYDNANESEWSFFLDIVQLCLFYSVFYPILEIYSVFITINLAAKIHSGQPGVTEKAVLDHNNLAGIFSTYLYIQLLSALTFLGLFWVAVNYYLFSIRFSYSYDFLEFYSNILSTGFHSAVSVALLYKYLGWSAFWNMGMVISVLEEETGIGAFGLSAYYGKHCKQNGIQLMLIFFAFCNSPRLLSLSFGLCNSSFAGVCVTVIVIGLFCLGNLVKWVAFVLYFYGCKQQVMEKKVDGGGRQICEESC</sequence>
<feature type="compositionally biased region" description="Basic and acidic residues" evidence="1">
    <location>
        <begin position="15"/>
        <end position="24"/>
    </location>
</feature>